<dbReference type="EMBL" id="DS995759">
    <property type="protein sequence ID" value="EGE07385.1"/>
    <property type="molecule type" value="Genomic_DNA"/>
</dbReference>
<evidence type="ECO:0000313" key="2">
    <source>
        <dbReference type="EMBL" id="EGE07385.1"/>
    </source>
</evidence>
<dbReference type="VEuPathDB" id="FungiDB:TEQG_06369"/>
<sequence>MTVPTNARGLSRNVGPIRVEPWPNGREENGGKQEFMSHQRKRKKLKKEERGEREKEKTEVDTDTQREGRKHAPANRTREPKVIDCPLDFKRGWSTDFFKSFSQRRRLKRAVDNYDVR</sequence>
<proteinExistence type="predicted"/>
<gene>
    <name evidence="2" type="ORF">TEQG_06369</name>
</gene>
<accession>F2PZR7</accession>
<organism evidence="2 3">
    <name type="scientific">Trichophyton equinum (strain ATCC MYA-4606 / CBS 127.97)</name>
    <name type="common">Horse ringworm fungus</name>
    <dbReference type="NCBI Taxonomy" id="559882"/>
    <lineage>
        <taxon>Eukaryota</taxon>
        <taxon>Fungi</taxon>
        <taxon>Dikarya</taxon>
        <taxon>Ascomycota</taxon>
        <taxon>Pezizomycotina</taxon>
        <taxon>Eurotiomycetes</taxon>
        <taxon>Eurotiomycetidae</taxon>
        <taxon>Onygenales</taxon>
        <taxon>Arthrodermataceae</taxon>
        <taxon>Trichophyton</taxon>
    </lineage>
</organism>
<keyword evidence="3" id="KW-1185">Reference proteome</keyword>
<protein>
    <submittedName>
        <fullName evidence="2">Uncharacterized protein</fullName>
    </submittedName>
</protein>
<feature type="region of interest" description="Disordered" evidence="1">
    <location>
        <begin position="1"/>
        <end position="80"/>
    </location>
</feature>
<feature type="compositionally biased region" description="Basic and acidic residues" evidence="1">
    <location>
        <begin position="46"/>
        <end position="67"/>
    </location>
</feature>
<reference evidence="3" key="1">
    <citation type="journal article" date="2012" name="MBio">
        <title>Comparative genome analysis of Trichophyton rubrum and related dermatophytes reveals candidate genes involved in infection.</title>
        <authorList>
            <person name="Martinez D.A."/>
            <person name="Oliver B.G."/>
            <person name="Graeser Y."/>
            <person name="Goldberg J.M."/>
            <person name="Li W."/>
            <person name="Martinez-Rossi N.M."/>
            <person name="Monod M."/>
            <person name="Shelest E."/>
            <person name="Barton R.C."/>
            <person name="Birch E."/>
            <person name="Brakhage A.A."/>
            <person name="Chen Z."/>
            <person name="Gurr S.J."/>
            <person name="Heiman D."/>
            <person name="Heitman J."/>
            <person name="Kosti I."/>
            <person name="Rossi A."/>
            <person name="Saif S."/>
            <person name="Samalova M."/>
            <person name="Saunders C.W."/>
            <person name="Shea T."/>
            <person name="Summerbell R.C."/>
            <person name="Xu J."/>
            <person name="Young S."/>
            <person name="Zeng Q."/>
            <person name="Birren B.W."/>
            <person name="Cuomo C.A."/>
            <person name="White T.C."/>
        </authorList>
    </citation>
    <scope>NUCLEOTIDE SEQUENCE [LARGE SCALE GENOMIC DNA]</scope>
    <source>
        <strain evidence="3">ATCC MYA-4606 / CBS 127.97</strain>
    </source>
</reference>
<name>F2PZR7_TRIEC</name>
<feature type="compositionally biased region" description="Basic and acidic residues" evidence="1">
    <location>
        <begin position="25"/>
        <end position="37"/>
    </location>
</feature>
<dbReference type="AlphaFoldDB" id="F2PZR7"/>
<dbReference type="HOGENOM" id="CLU_2086490_0_0_1"/>
<dbReference type="Proteomes" id="UP000009169">
    <property type="component" value="Unassembled WGS sequence"/>
</dbReference>
<evidence type="ECO:0000313" key="3">
    <source>
        <dbReference type="Proteomes" id="UP000009169"/>
    </source>
</evidence>
<evidence type="ECO:0000256" key="1">
    <source>
        <dbReference type="SAM" id="MobiDB-lite"/>
    </source>
</evidence>